<dbReference type="EMBL" id="REGN01005118">
    <property type="protein sequence ID" value="RNA14738.1"/>
    <property type="molecule type" value="Genomic_DNA"/>
</dbReference>
<reference evidence="1 2" key="1">
    <citation type="journal article" date="2018" name="Sci. Rep.">
        <title>Genomic signatures of local adaptation to the degree of environmental predictability in rotifers.</title>
        <authorList>
            <person name="Franch-Gras L."/>
            <person name="Hahn C."/>
            <person name="Garcia-Roger E.M."/>
            <person name="Carmona M.J."/>
            <person name="Serra M."/>
            <person name="Gomez A."/>
        </authorList>
    </citation>
    <scope>NUCLEOTIDE SEQUENCE [LARGE SCALE GENOMIC DNA]</scope>
    <source>
        <strain evidence="1">HYR1</strain>
    </source>
</reference>
<proteinExistence type="predicted"/>
<dbReference type="AlphaFoldDB" id="A0A3M7QUR9"/>
<organism evidence="1 2">
    <name type="scientific">Brachionus plicatilis</name>
    <name type="common">Marine rotifer</name>
    <name type="synonym">Brachionus muelleri</name>
    <dbReference type="NCBI Taxonomy" id="10195"/>
    <lineage>
        <taxon>Eukaryota</taxon>
        <taxon>Metazoa</taxon>
        <taxon>Spiralia</taxon>
        <taxon>Gnathifera</taxon>
        <taxon>Rotifera</taxon>
        <taxon>Eurotatoria</taxon>
        <taxon>Monogononta</taxon>
        <taxon>Pseudotrocha</taxon>
        <taxon>Ploima</taxon>
        <taxon>Brachionidae</taxon>
        <taxon>Brachionus</taxon>
    </lineage>
</organism>
<evidence type="ECO:0000313" key="2">
    <source>
        <dbReference type="Proteomes" id="UP000276133"/>
    </source>
</evidence>
<gene>
    <name evidence="1" type="ORF">BpHYR1_026530</name>
</gene>
<protein>
    <submittedName>
        <fullName evidence="1">Uncharacterized protein</fullName>
    </submittedName>
</protein>
<accession>A0A3M7QUR9</accession>
<keyword evidence="2" id="KW-1185">Reference proteome</keyword>
<comment type="caution">
    <text evidence="1">The sequence shown here is derived from an EMBL/GenBank/DDBJ whole genome shotgun (WGS) entry which is preliminary data.</text>
</comment>
<dbReference type="Proteomes" id="UP000276133">
    <property type="component" value="Unassembled WGS sequence"/>
</dbReference>
<name>A0A3M7QUR9_BRAPC</name>
<sequence>MVSKSFTNQALRERSTTKQIFKRRASLNLYKKVYVETNKDRSFHLKYNTLQFKINFVIVLFQPSVIRNVIRVRI</sequence>
<evidence type="ECO:0000313" key="1">
    <source>
        <dbReference type="EMBL" id="RNA14738.1"/>
    </source>
</evidence>